<keyword evidence="1" id="KW-0472">Membrane</keyword>
<evidence type="ECO:0000313" key="3">
    <source>
        <dbReference type="Proteomes" id="UP000499080"/>
    </source>
</evidence>
<keyword evidence="3" id="KW-1185">Reference proteome</keyword>
<dbReference type="EMBL" id="BGPR01005475">
    <property type="protein sequence ID" value="GBN10519.1"/>
    <property type="molecule type" value="Genomic_DNA"/>
</dbReference>
<dbReference type="Proteomes" id="UP000499080">
    <property type="component" value="Unassembled WGS sequence"/>
</dbReference>
<protein>
    <submittedName>
        <fullName evidence="2">Uncharacterized protein</fullName>
    </submittedName>
</protein>
<gene>
    <name evidence="2" type="ORF">AVEN_118428_1</name>
</gene>
<accession>A0A4Y2L7Z2</accession>
<keyword evidence="1" id="KW-0812">Transmembrane</keyword>
<dbReference type="AlphaFoldDB" id="A0A4Y2L7Z2"/>
<evidence type="ECO:0000313" key="2">
    <source>
        <dbReference type="EMBL" id="GBN10519.1"/>
    </source>
</evidence>
<sequence length="99" mass="11064">MVGKRVLQGYVWECWGNGAINPPTLATKMWGLGTAGIFLTSLLGTMIWIYPCDVMACRGDYKRTVLGSQSKSSELIDWDRLWCSNIFGISLWSFICCSS</sequence>
<comment type="caution">
    <text evidence="2">The sequence shown here is derived from an EMBL/GenBank/DDBJ whole genome shotgun (WGS) entry which is preliminary data.</text>
</comment>
<organism evidence="2 3">
    <name type="scientific">Araneus ventricosus</name>
    <name type="common">Orbweaver spider</name>
    <name type="synonym">Epeira ventricosa</name>
    <dbReference type="NCBI Taxonomy" id="182803"/>
    <lineage>
        <taxon>Eukaryota</taxon>
        <taxon>Metazoa</taxon>
        <taxon>Ecdysozoa</taxon>
        <taxon>Arthropoda</taxon>
        <taxon>Chelicerata</taxon>
        <taxon>Arachnida</taxon>
        <taxon>Araneae</taxon>
        <taxon>Araneomorphae</taxon>
        <taxon>Entelegynae</taxon>
        <taxon>Araneoidea</taxon>
        <taxon>Araneidae</taxon>
        <taxon>Araneus</taxon>
    </lineage>
</organism>
<proteinExistence type="predicted"/>
<keyword evidence="1" id="KW-1133">Transmembrane helix</keyword>
<reference evidence="2 3" key="1">
    <citation type="journal article" date="2019" name="Sci. Rep.">
        <title>Orb-weaving spider Araneus ventricosus genome elucidates the spidroin gene catalogue.</title>
        <authorList>
            <person name="Kono N."/>
            <person name="Nakamura H."/>
            <person name="Ohtoshi R."/>
            <person name="Moran D.A.P."/>
            <person name="Shinohara A."/>
            <person name="Yoshida Y."/>
            <person name="Fujiwara M."/>
            <person name="Mori M."/>
            <person name="Tomita M."/>
            <person name="Arakawa K."/>
        </authorList>
    </citation>
    <scope>NUCLEOTIDE SEQUENCE [LARGE SCALE GENOMIC DNA]</scope>
</reference>
<feature type="transmembrane region" description="Helical" evidence="1">
    <location>
        <begin position="29"/>
        <end position="50"/>
    </location>
</feature>
<evidence type="ECO:0000256" key="1">
    <source>
        <dbReference type="SAM" id="Phobius"/>
    </source>
</evidence>
<name>A0A4Y2L7Z2_ARAVE</name>